<evidence type="ECO:0000313" key="2">
    <source>
        <dbReference type="Proteomes" id="UP000308508"/>
    </source>
</evidence>
<gene>
    <name evidence="1" type="ORF">E5S66_08475</name>
</gene>
<comment type="caution">
    <text evidence="1">The sequence shown here is derived from an EMBL/GenBank/DDBJ whole genome shotgun (WGS) entry which is preliminary data.</text>
</comment>
<name>A0A5R9PES1_9GAMM</name>
<proteinExistence type="predicted"/>
<dbReference type="EMBL" id="SROY01000003">
    <property type="protein sequence ID" value="TLX21557.1"/>
    <property type="molecule type" value="Genomic_DNA"/>
</dbReference>
<sequence>MARTRFLAKSFGDNRDGTRAGLRSFLENLQPKTTGVIVVPTLSNVKDTILVDVLGEDLSRQLIKNREITLQDGATIQLCSIATLKNHKYADSYLALWAPASTIEAVEQLTSWSTATVVTWLASDADKWLTDHAVQIIFDDGKG</sequence>
<dbReference type="RefSeq" id="WP_138348835.1">
    <property type="nucleotide sequence ID" value="NZ_SROY01000003.1"/>
</dbReference>
<accession>A0A5R9PES1</accession>
<organism evidence="1 2">
    <name type="scientific">Thermomonas fusca</name>
    <dbReference type="NCBI Taxonomy" id="215690"/>
    <lineage>
        <taxon>Bacteria</taxon>
        <taxon>Pseudomonadati</taxon>
        <taxon>Pseudomonadota</taxon>
        <taxon>Gammaproteobacteria</taxon>
        <taxon>Lysobacterales</taxon>
        <taxon>Lysobacteraceae</taxon>
        <taxon>Thermomonas</taxon>
    </lineage>
</organism>
<keyword evidence="2" id="KW-1185">Reference proteome</keyword>
<evidence type="ECO:0000313" key="1">
    <source>
        <dbReference type="EMBL" id="TLX21557.1"/>
    </source>
</evidence>
<dbReference type="Proteomes" id="UP000308508">
    <property type="component" value="Unassembled WGS sequence"/>
</dbReference>
<reference evidence="1 2" key="1">
    <citation type="submission" date="2019-04" db="EMBL/GenBank/DDBJ databases">
        <authorList>
            <person name="Grouzdev D.S."/>
            <person name="Nazina T.N."/>
        </authorList>
    </citation>
    <scope>NUCLEOTIDE SEQUENCE [LARGE SCALE GENOMIC DNA]</scope>
    <source>
        <strain evidence="1 2">SHC 3-19</strain>
    </source>
</reference>
<dbReference type="AlphaFoldDB" id="A0A5R9PES1"/>
<protein>
    <submittedName>
        <fullName evidence="1">Uncharacterized protein</fullName>
    </submittedName>
</protein>